<keyword evidence="1" id="KW-0472">Membrane</keyword>
<evidence type="ECO:0000256" key="1">
    <source>
        <dbReference type="SAM" id="Phobius"/>
    </source>
</evidence>
<proteinExistence type="predicted"/>
<sequence>MPIFSEELLNAATNNDPNALAELDARGFLCGKDEDRTAYVNRLRTLQKNIATMSDALAHNGFYDIEGLKLNQADMIAPRFFHEVKATCERLYAFSIDWVPGFFIDPSFSLLFGGCAFYFYPDFFAVFIIRRSFKQKDRWLIYRRQELLAHELCHVARIGLGSTTYEESFAYQTAQSPFRRLLGGLFHRQQDSFLFLGVTFLLLAAQILRTQFMPGLPIWPFWSLLAAVVAWLAARHGYYCRLFNKALKTCARLAGDNAMPVLFRSSDQDITALAAISNDDDARNWLAKRRETSLRWQVIHARFCSRK</sequence>
<accession>A0AAE4ANS0</accession>
<feature type="transmembrane region" description="Helical" evidence="1">
    <location>
        <begin position="218"/>
        <end position="238"/>
    </location>
</feature>
<evidence type="ECO:0000313" key="2">
    <source>
        <dbReference type="EMBL" id="MDQ0289946.1"/>
    </source>
</evidence>
<comment type="caution">
    <text evidence="2">The sequence shown here is derived from an EMBL/GenBank/DDBJ whole genome shotgun (WGS) entry which is preliminary data.</text>
</comment>
<feature type="transmembrane region" description="Helical" evidence="1">
    <location>
        <begin position="108"/>
        <end position="129"/>
    </location>
</feature>
<evidence type="ECO:0000313" key="3">
    <source>
        <dbReference type="Proteomes" id="UP001238163"/>
    </source>
</evidence>
<dbReference type="RefSeq" id="WP_307261382.1">
    <property type="nucleotide sequence ID" value="NZ_JAUSVL010000001.1"/>
</dbReference>
<keyword evidence="1" id="KW-0812">Transmembrane</keyword>
<feature type="transmembrane region" description="Helical" evidence="1">
    <location>
        <begin position="193"/>
        <end position="212"/>
    </location>
</feature>
<keyword evidence="1" id="KW-1133">Transmembrane helix</keyword>
<organism evidence="2 3">
    <name type="scientific">Oligosphaera ethanolica</name>
    <dbReference type="NCBI Taxonomy" id="760260"/>
    <lineage>
        <taxon>Bacteria</taxon>
        <taxon>Pseudomonadati</taxon>
        <taxon>Lentisphaerota</taxon>
        <taxon>Oligosphaeria</taxon>
        <taxon>Oligosphaerales</taxon>
        <taxon>Oligosphaeraceae</taxon>
        <taxon>Oligosphaera</taxon>
    </lineage>
</organism>
<protein>
    <submittedName>
        <fullName evidence="2">Uncharacterized protein</fullName>
    </submittedName>
</protein>
<name>A0AAE4ANS0_9BACT</name>
<keyword evidence="3" id="KW-1185">Reference proteome</keyword>
<dbReference type="Proteomes" id="UP001238163">
    <property type="component" value="Unassembled WGS sequence"/>
</dbReference>
<dbReference type="AlphaFoldDB" id="A0AAE4ANS0"/>
<reference evidence="2" key="1">
    <citation type="submission" date="2023-07" db="EMBL/GenBank/DDBJ databases">
        <title>Genomic Encyclopedia of Type Strains, Phase IV (KMG-IV): sequencing the most valuable type-strain genomes for metagenomic binning, comparative biology and taxonomic classification.</title>
        <authorList>
            <person name="Goeker M."/>
        </authorList>
    </citation>
    <scope>NUCLEOTIDE SEQUENCE</scope>
    <source>
        <strain evidence="2">DSM 24202</strain>
    </source>
</reference>
<gene>
    <name evidence="2" type="ORF">J3R75_002053</name>
</gene>
<dbReference type="EMBL" id="JAUSVL010000001">
    <property type="protein sequence ID" value="MDQ0289946.1"/>
    <property type="molecule type" value="Genomic_DNA"/>
</dbReference>